<gene>
    <name evidence="7" type="ORF">AAG570_011167</name>
</gene>
<evidence type="ECO:0000256" key="1">
    <source>
        <dbReference type="ARBA" id="ARBA00022574"/>
    </source>
</evidence>
<dbReference type="InterPro" id="IPR056424">
    <property type="entry name" value="Beta-prop_GEMI5_2nd"/>
</dbReference>
<dbReference type="PANTHER" id="PTHR46362">
    <property type="entry name" value="GEM-ASSOCIATED PROTEIN 5"/>
    <property type="match status" value="1"/>
</dbReference>
<feature type="repeat" description="WD" evidence="3">
    <location>
        <begin position="558"/>
        <end position="600"/>
    </location>
</feature>
<dbReference type="Pfam" id="PF00400">
    <property type="entry name" value="WD40"/>
    <property type="match status" value="1"/>
</dbReference>
<dbReference type="Pfam" id="PF23770">
    <property type="entry name" value="Beta-prop_RIG_1st"/>
    <property type="match status" value="1"/>
</dbReference>
<dbReference type="Gene3D" id="2.130.10.10">
    <property type="entry name" value="YVTN repeat-like/Quinoprotein amine dehydrogenase"/>
    <property type="match status" value="2"/>
</dbReference>
<feature type="domain" description="Gem-associated protein 5 TPR" evidence="5">
    <location>
        <begin position="749"/>
        <end position="957"/>
    </location>
</feature>
<dbReference type="InterPro" id="IPR056421">
    <property type="entry name" value="TPR_GEMI5"/>
</dbReference>
<evidence type="ECO:0000313" key="7">
    <source>
        <dbReference type="EMBL" id="KAL1131550.1"/>
    </source>
</evidence>
<feature type="repeat" description="WD" evidence="3">
    <location>
        <begin position="601"/>
        <end position="634"/>
    </location>
</feature>
<name>A0ABD0YJW3_9HEMI</name>
<dbReference type="InterPro" id="IPR019775">
    <property type="entry name" value="WD40_repeat_CS"/>
</dbReference>
<dbReference type="PROSITE" id="PS50082">
    <property type="entry name" value="WD_REPEATS_2"/>
    <property type="match status" value="2"/>
</dbReference>
<dbReference type="SUPFAM" id="SSF50998">
    <property type="entry name" value="Quinoprotein alcohol dehydrogenase-like"/>
    <property type="match status" value="1"/>
</dbReference>
<dbReference type="InterPro" id="IPR020472">
    <property type="entry name" value="WD40_PAC1"/>
</dbReference>
<proteinExistence type="predicted"/>
<dbReference type="PROSITE" id="PS00678">
    <property type="entry name" value="WD_REPEATS_1"/>
    <property type="match status" value="1"/>
</dbReference>
<dbReference type="InterPro" id="IPR052640">
    <property type="entry name" value="Gemin-5"/>
</dbReference>
<dbReference type="InterPro" id="IPR036322">
    <property type="entry name" value="WD40_repeat_dom_sf"/>
</dbReference>
<evidence type="ECO:0008006" key="9">
    <source>
        <dbReference type="Google" id="ProtNLM"/>
    </source>
</evidence>
<comment type="caution">
    <text evidence="7">The sequence shown here is derived from an EMBL/GenBank/DDBJ whole genome shotgun (WGS) entry which is preliminary data.</text>
</comment>
<dbReference type="InterPro" id="IPR056432">
    <property type="entry name" value="Beta-prop_GEMI5_1st"/>
</dbReference>
<dbReference type="InterPro" id="IPR015943">
    <property type="entry name" value="WD40/YVTN_repeat-like_dom_sf"/>
</dbReference>
<dbReference type="SMART" id="SM00320">
    <property type="entry name" value="WD40"/>
    <property type="match status" value="9"/>
</dbReference>
<dbReference type="Proteomes" id="UP001558652">
    <property type="component" value="Unassembled WGS sequence"/>
</dbReference>
<evidence type="ECO:0000256" key="3">
    <source>
        <dbReference type="PROSITE-ProRule" id="PRU00221"/>
    </source>
</evidence>
<evidence type="ECO:0000259" key="4">
    <source>
        <dbReference type="Pfam" id="PF23770"/>
    </source>
</evidence>
<reference evidence="7 8" key="1">
    <citation type="submission" date="2024-07" db="EMBL/GenBank/DDBJ databases">
        <title>Chromosome-level genome assembly of the water stick insect Ranatra chinensis (Heteroptera: Nepidae).</title>
        <authorList>
            <person name="Liu X."/>
        </authorList>
    </citation>
    <scope>NUCLEOTIDE SEQUENCE [LARGE SCALE GENOMIC DNA]</scope>
    <source>
        <strain evidence="7">Cailab_2021Rc</strain>
        <tissue evidence="7">Muscle</tissue>
    </source>
</reference>
<dbReference type="Pfam" id="PF23775">
    <property type="entry name" value="Beta-prop_RIG_2nd"/>
    <property type="match status" value="1"/>
</dbReference>
<evidence type="ECO:0000259" key="5">
    <source>
        <dbReference type="Pfam" id="PF23774"/>
    </source>
</evidence>
<protein>
    <recommendedName>
        <fullName evidence="9">Gem-associated protein 5</fullName>
    </recommendedName>
</protein>
<dbReference type="PANTHER" id="PTHR46362:SF1">
    <property type="entry name" value="GEM-ASSOCIATED PROTEIN 5"/>
    <property type="match status" value="1"/>
</dbReference>
<dbReference type="InterPro" id="IPR011047">
    <property type="entry name" value="Quinoprotein_ADH-like_sf"/>
</dbReference>
<evidence type="ECO:0000256" key="2">
    <source>
        <dbReference type="ARBA" id="ARBA00022737"/>
    </source>
</evidence>
<feature type="domain" description="Gem-associated protein 5 first beta-propeller" evidence="4">
    <location>
        <begin position="112"/>
        <end position="195"/>
    </location>
</feature>
<keyword evidence="8" id="KW-1185">Reference proteome</keyword>
<keyword evidence="1 3" id="KW-0853">WD repeat</keyword>
<accession>A0ABD0YJW3</accession>
<sequence>MNELTIPPSPNWYLSNILASNDDGSALVYGAKHELVVLRISEQSGKKPEIAKYFIPYAHKERITSVAFAPSCSPEFKNMMVSASDDGTVHEGQKVPCVDWSSADPGLIVSASDFGSVVCWDLVSNTIRRLYLGTKMLPNCMACCPHNKDIIAVGIKAGLVLIYNVKGDGHVVFRIRGHESDVVSLAWCPVPYNIFRKEKKQFFSENVLLLASGAKDKTVYFWRTATDGRFESFVNLPPQPLTSNYRSKNGVGGPGNCWVCVRWPAPHTLLSSSQFGELLSWNLKTLISIQENEENEPIVWTCALDKHIVGTKLSSCKIVIDMTGIGGIVYCIAPSPLDPNRLALGIGDNRILLWNMSNGTCDNISTFWQKINNKVMAIAWHPTLESILAFGTGEGRVGVMDISSNKPPIILRLHHRRSVYALIWGPPIVDVGDGDILQYNVNTPDKEPINLGCLISKCDSAAMIGKALGRTDLAWNHDRSLASIGNDNGTVYIVDGKDLSPIHTIFGHKKLVQCLVWHPATVTSESELSPHASWLASAGDCIQVMNITRKGFEVVAVLTSHTEKVVSLAWSPHFNTRLISASYDYTCQVWDVVSGHAIAVFEEHHNAVLCCIASPLHPNMIVSGSADSTVRVWDATKCTATSKPKNKKQRVSDAIKKFAGVQEASDLTAPDGSEFRDLGKLTSTDKTEVKNRPEIVTDHQKRKLKSMFPLTGSTLSHAKHLDILWSRTNGVESQDKNGPTPNAMELGYLDFFGDTQAMRRLLLVEGTNHRDTGNFNHYQHMALWSGDLADVIKEASAKKHLSDWLVSLAPMVSHKFWVECCTNYAQQLAESGDSLKSSSYYLAVHKIEEAVDVLLAGKLVREAVALAKARLPPTDPTVVRALVAWSGQCNFTGMLNLCAHCLVSAGKVNQAAEVLSRSKEASSLSLASQMAAKIGAAEMAVSLLIRSINISLAKKDYAAAKKALEPHPSLQVTSPMSCF</sequence>
<feature type="domain" description="Gem-associated protein 5 second beta-propeller" evidence="6">
    <location>
        <begin position="336"/>
        <end position="625"/>
    </location>
</feature>
<dbReference type="InterPro" id="IPR001680">
    <property type="entry name" value="WD40_rpt"/>
</dbReference>
<evidence type="ECO:0000313" key="8">
    <source>
        <dbReference type="Proteomes" id="UP001558652"/>
    </source>
</evidence>
<dbReference type="EMBL" id="JBFDAA010000006">
    <property type="protein sequence ID" value="KAL1131550.1"/>
    <property type="molecule type" value="Genomic_DNA"/>
</dbReference>
<organism evidence="7 8">
    <name type="scientific">Ranatra chinensis</name>
    <dbReference type="NCBI Taxonomy" id="642074"/>
    <lineage>
        <taxon>Eukaryota</taxon>
        <taxon>Metazoa</taxon>
        <taxon>Ecdysozoa</taxon>
        <taxon>Arthropoda</taxon>
        <taxon>Hexapoda</taxon>
        <taxon>Insecta</taxon>
        <taxon>Pterygota</taxon>
        <taxon>Neoptera</taxon>
        <taxon>Paraneoptera</taxon>
        <taxon>Hemiptera</taxon>
        <taxon>Heteroptera</taxon>
        <taxon>Panheteroptera</taxon>
        <taxon>Nepomorpha</taxon>
        <taxon>Nepidae</taxon>
        <taxon>Ranatrinae</taxon>
        <taxon>Ranatra</taxon>
    </lineage>
</organism>
<evidence type="ECO:0000259" key="6">
    <source>
        <dbReference type="Pfam" id="PF23775"/>
    </source>
</evidence>
<dbReference type="SUPFAM" id="SSF50978">
    <property type="entry name" value="WD40 repeat-like"/>
    <property type="match status" value="1"/>
</dbReference>
<dbReference type="PRINTS" id="PR00320">
    <property type="entry name" value="GPROTEINBRPT"/>
</dbReference>
<keyword evidence="2" id="KW-0677">Repeat</keyword>
<dbReference type="Pfam" id="PF23774">
    <property type="entry name" value="TPR_GEMI5"/>
    <property type="match status" value="1"/>
</dbReference>
<dbReference type="AlphaFoldDB" id="A0ABD0YJW3"/>
<dbReference type="PROSITE" id="PS50294">
    <property type="entry name" value="WD_REPEATS_REGION"/>
    <property type="match status" value="2"/>
</dbReference>